<dbReference type="SMART" id="SM00490">
    <property type="entry name" value="HELICc"/>
    <property type="match status" value="1"/>
</dbReference>
<dbReference type="RefSeq" id="WP_106238631.1">
    <property type="nucleotide sequence ID" value="NZ_PVZC01000001.1"/>
</dbReference>
<feature type="compositionally biased region" description="Basic and acidic residues" evidence="8">
    <location>
        <begin position="422"/>
        <end position="441"/>
    </location>
</feature>
<evidence type="ECO:0000256" key="7">
    <source>
        <dbReference type="RuleBase" id="RU000492"/>
    </source>
</evidence>
<dbReference type="PROSITE" id="PS51194">
    <property type="entry name" value="HELICASE_CTER"/>
    <property type="match status" value="1"/>
</dbReference>
<name>A0A2T0QDN1_9ACTN</name>
<dbReference type="GO" id="GO:0005829">
    <property type="term" value="C:cytosol"/>
    <property type="evidence" value="ECO:0007669"/>
    <property type="project" value="TreeGrafter"/>
</dbReference>
<accession>A0A2T0QDN1</accession>
<evidence type="ECO:0000259" key="11">
    <source>
        <dbReference type="PROSITE" id="PS51195"/>
    </source>
</evidence>
<keyword evidence="2 7" id="KW-0547">Nucleotide-binding</keyword>
<dbReference type="Pfam" id="PF00271">
    <property type="entry name" value="Helicase_C"/>
    <property type="match status" value="1"/>
</dbReference>
<dbReference type="EC" id="3.6.4.13" evidence="1"/>
<dbReference type="GO" id="GO:0016787">
    <property type="term" value="F:hydrolase activity"/>
    <property type="evidence" value="ECO:0007669"/>
    <property type="project" value="UniProtKB-KW"/>
</dbReference>
<dbReference type="PROSITE" id="PS00039">
    <property type="entry name" value="DEAD_ATP_HELICASE"/>
    <property type="match status" value="1"/>
</dbReference>
<evidence type="ECO:0000256" key="2">
    <source>
        <dbReference type="ARBA" id="ARBA00022741"/>
    </source>
</evidence>
<dbReference type="PANTHER" id="PTHR47963">
    <property type="entry name" value="DEAD-BOX ATP-DEPENDENT RNA HELICASE 47, MITOCHONDRIAL"/>
    <property type="match status" value="1"/>
</dbReference>
<dbReference type="InterPro" id="IPR011545">
    <property type="entry name" value="DEAD/DEAH_box_helicase_dom"/>
</dbReference>
<feature type="compositionally biased region" description="Basic residues" evidence="8">
    <location>
        <begin position="442"/>
        <end position="454"/>
    </location>
</feature>
<comment type="caution">
    <text evidence="12">The sequence shown here is derived from an EMBL/GenBank/DDBJ whole genome shotgun (WGS) entry which is preliminary data.</text>
</comment>
<feature type="domain" description="Helicase C-terminal" evidence="10">
    <location>
        <begin position="238"/>
        <end position="386"/>
    </location>
</feature>
<evidence type="ECO:0000313" key="13">
    <source>
        <dbReference type="Proteomes" id="UP000237846"/>
    </source>
</evidence>
<dbReference type="EMBL" id="PVZC01000001">
    <property type="protein sequence ID" value="PRY01980.1"/>
    <property type="molecule type" value="Genomic_DNA"/>
</dbReference>
<evidence type="ECO:0000256" key="4">
    <source>
        <dbReference type="ARBA" id="ARBA00022806"/>
    </source>
</evidence>
<dbReference type="Pfam" id="PF00270">
    <property type="entry name" value="DEAD"/>
    <property type="match status" value="1"/>
</dbReference>
<dbReference type="InterPro" id="IPR027417">
    <property type="entry name" value="P-loop_NTPase"/>
</dbReference>
<evidence type="ECO:0000259" key="9">
    <source>
        <dbReference type="PROSITE" id="PS51192"/>
    </source>
</evidence>
<dbReference type="GO" id="GO:0033592">
    <property type="term" value="F:RNA strand annealing activity"/>
    <property type="evidence" value="ECO:0007669"/>
    <property type="project" value="TreeGrafter"/>
</dbReference>
<feature type="domain" description="DEAD-box RNA helicase Q" evidence="11">
    <location>
        <begin position="7"/>
        <end position="35"/>
    </location>
</feature>
<dbReference type="PANTHER" id="PTHR47963:SF8">
    <property type="entry name" value="ATP-DEPENDENT RNA HELICASE DEAD"/>
    <property type="match status" value="1"/>
</dbReference>
<dbReference type="InterPro" id="IPR014001">
    <property type="entry name" value="Helicase_ATP-bd"/>
</dbReference>
<organism evidence="12 13">
    <name type="scientific">Allonocardiopsis opalescens</name>
    <dbReference type="NCBI Taxonomy" id="1144618"/>
    <lineage>
        <taxon>Bacteria</taxon>
        <taxon>Bacillati</taxon>
        <taxon>Actinomycetota</taxon>
        <taxon>Actinomycetes</taxon>
        <taxon>Streptosporangiales</taxon>
        <taxon>Allonocardiopsis</taxon>
    </lineage>
</organism>
<dbReference type="GO" id="GO:0003724">
    <property type="term" value="F:RNA helicase activity"/>
    <property type="evidence" value="ECO:0007669"/>
    <property type="project" value="UniProtKB-EC"/>
</dbReference>
<dbReference type="InterPro" id="IPR050547">
    <property type="entry name" value="DEAD_box_RNA_helicases"/>
</dbReference>
<keyword evidence="4 7" id="KW-0347">Helicase</keyword>
<keyword evidence="5 7" id="KW-0067">ATP-binding</keyword>
<dbReference type="InterPro" id="IPR044742">
    <property type="entry name" value="DEAD/DEAH_RhlB"/>
</dbReference>
<proteinExistence type="inferred from homology"/>
<dbReference type="InterPro" id="IPR001650">
    <property type="entry name" value="Helicase_C-like"/>
</dbReference>
<dbReference type="AlphaFoldDB" id="A0A2T0QDN1"/>
<gene>
    <name evidence="12" type="ORF">CLV72_101578</name>
</gene>
<dbReference type="GO" id="GO:0005840">
    <property type="term" value="C:ribosome"/>
    <property type="evidence" value="ECO:0007669"/>
    <property type="project" value="TreeGrafter"/>
</dbReference>
<comment type="similarity">
    <text evidence="7">Belongs to the DEAD box helicase family.</text>
</comment>
<dbReference type="GO" id="GO:0005524">
    <property type="term" value="F:ATP binding"/>
    <property type="evidence" value="ECO:0007669"/>
    <property type="project" value="UniProtKB-KW"/>
</dbReference>
<evidence type="ECO:0000313" key="12">
    <source>
        <dbReference type="EMBL" id="PRY01980.1"/>
    </source>
</evidence>
<dbReference type="PROSITE" id="PS51192">
    <property type="entry name" value="HELICASE_ATP_BIND_1"/>
    <property type="match status" value="1"/>
</dbReference>
<feature type="region of interest" description="Disordered" evidence="8">
    <location>
        <begin position="412"/>
        <end position="520"/>
    </location>
</feature>
<evidence type="ECO:0000256" key="5">
    <source>
        <dbReference type="ARBA" id="ARBA00022840"/>
    </source>
</evidence>
<dbReference type="GO" id="GO:0009409">
    <property type="term" value="P:response to cold"/>
    <property type="evidence" value="ECO:0007669"/>
    <property type="project" value="TreeGrafter"/>
</dbReference>
<dbReference type="CDD" id="cd18787">
    <property type="entry name" value="SF2_C_DEAD"/>
    <property type="match status" value="1"/>
</dbReference>
<evidence type="ECO:0000259" key="10">
    <source>
        <dbReference type="PROSITE" id="PS51194"/>
    </source>
</evidence>
<keyword evidence="3 7" id="KW-0378">Hydrolase</keyword>
<sequence>MEAVVLTTFRELGVQADIADALEAEGIVEPFPIQTLALPLALGGNDIIGQARTGTGKTYAFGLALVQRVADAQQRLPRALVVVPTRELAIQVTADLTTAAKRTSVRVLTVYGGRAYEPQISALRAGVDIVVGTPGRLLDLVGQKHLDLSVVESLVLDEADKMLDLGFLPDVERILTLTPADRQVMLFSATMPSEIVTLSRRYLRQPTHVRADGGTDEPTLSASVRHHVFRTHPLDKPEMLARLLQAEGRGLTMVFCQTKRVCDQVVLALTGRGFAAAAVHGDLGQSQRERALRAFRSGKIDVLVATDVAARGLDVDDVTHVVNYECPEDDKTYVHRVGRTGRAGRSGTAVTFIDWQETQRWKLINNALKLAFAEPEETYSTSEHFRLALDIPADATGVLAADRRDRAGLEAEMIEDIGDTGRAGRRDRDRDRDRDRGERSSKSRSTRQRRRTRRSSNNAEPRTADAAQPAAPSDKPTGQAQAEGSEPAQRRRSRSRRRLRSGVDVAPADQSAGDGDTASS</sequence>
<dbReference type="Proteomes" id="UP000237846">
    <property type="component" value="Unassembled WGS sequence"/>
</dbReference>
<dbReference type="OrthoDB" id="9805696at2"/>
<dbReference type="Gene3D" id="3.40.50.300">
    <property type="entry name" value="P-loop containing nucleotide triphosphate hydrolases"/>
    <property type="match status" value="2"/>
</dbReference>
<dbReference type="InterPro" id="IPR014014">
    <property type="entry name" value="RNA_helicase_DEAD_Q_motif"/>
</dbReference>
<evidence type="ECO:0000256" key="8">
    <source>
        <dbReference type="SAM" id="MobiDB-lite"/>
    </source>
</evidence>
<feature type="short sequence motif" description="Q motif" evidence="6">
    <location>
        <begin position="7"/>
        <end position="35"/>
    </location>
</feature>
<evidence type="ECO:0000256" key="6">
    <source>
        <dbReference type="PROSITE-ProRule" id="PRU00552"/>
    </source>
</evidence>
<keyword evidence="13" id="KW-1185">Reference proteome</keyword>
<feature type="domain" description="Helicase ATP-binding" evidence="9">
    <location>
        <begin position="38"/>
        <end position="209"/>
    </location>
</feature>
<dbReference type="CDD" id="cd00268">
    <property type="entry name" value="DEADc"/>
    <property type="match status" value="1"/>
</dbReference>
<dbReference type="PROSITE" id="PS51195">
    <property type="entry name" value="Q_MOTIF"/>
    <property type="match status" value="1"/>
</dbReference>
<evidence type="ECO:0000256" key="1">
    <source>
        <dbReference type="ARBA" id="ARBA00012552"/>
    </source>
</evidence>
<dbReference type="InterPro" id="IPR000629">
    <property type="entry name" value="RNA-helicase_DEAD-box_CS"/>
</dbReference>
<reference evidence="12 13" key="1">
    <citation type="submission" date="2018-03" db="EMBL/GenBank/DDBJ databases">
        <title>Genomic Encyclopedia of Archaeal and Bacterial Type Strains, Phase II (KMG-II): from individual species to whole genera.</title>
        <authorList>
            <person name="Goeker M."/>
        </authorList>
    </citation>
    <scope>NUCLEOTIDE SEQUENCE [LARGE SCALE GENOMIC DNA]</scope>
    <source>
        <strain evidence="12 13">DSM 45601</strain>
    </source>
</reference>
<dbReference type="SMART" id="SM00487">
    <property type="entry name" value="DEXDc"/>
    <property type="match status" value="1"/>
</dbReference>
<evidence type="ECO:0000256" key="3">
    <source>
        <dbReference type="ARBA" id="ARBA00022801"/>
    </source>
</evidence>
<dbReference type="SUPFAM" id="SSF52540">
    <property type="entry name" value="P-loop containing nucleoside triphosphate hydrolases"/>
    <property type="match status" value="1"/>
</dbReference>
<feature type="compositionally biased region" description="Basic residues" evidence="8">
    <location>
        <begin position="490"/>
        <end position="500"/>
    </location>
</feature>
<protein>
    <recommendedName>
        <fullName evidence="1">RNA helicase</fullName>
        <ecNumber evidence="1">3.6.4.13</ecNumber>
    </recommendedName>
</protein>